<dbReference type="Proteomes" id="UP000031056">
    <property type="component" value="Unassembled WGS sequence"/>
</dbReference>
<organism evidence="9 10">
    <name type="scientific">Ordospora colligata OC4</name>
    <dbReference type="NCBI Taxonomy" id="1354746"/>
    <lineage>
        <taxon>Eukaryota</taxon>
        <taxon>Fungi</taxon>
        <taxon>Fungi incertae sedis</taxon>
        <taxon>Microsporidia</taxon>
        <taxon>Ordosporidae</taxon>
        <taxon>Ordospora</taxon>
    </lineage>
</organism>
<evidence type="ECO:0000313" key="10">
    <source>
        <dbReference type="Proteomes" id="UP000031056"/>
    </source>
</evidence>
<dbReference type="InterPro" id="IPR001356">
    <property type="entry name" value="HD"/>
</dbReference>
<dbReference type="PROSITE" id="PS50071">
    <property type="entry name" value="HOMEOBOX_2"/>
    <property type="match status" value="1"/>
</dbReference>
<protein>
    <submittedName>
        <fullName evidence="9">Homeodomain-containing transcription factor</fullName>
    </submittedName>
</protein>
<comment type="caution">
    <text evidence="9">The sequence shown here is derived from an EMBL/GenBank/DDBJ whole genome shotgun (WGS) entry which is preliminary data.</text>
</comment>
<dbReference type="Pfam" id="PF00046">
    <property type="entry name" value="Homeodomain"/>
    <property type="match status" value="1"/>
</dbReference>
<feature type="region of interest" description="Disordered" evidence="7">
    <location>
        <begin position="203"/>
        <end position="228"/>
    </location>
</feature>
<evidence type="ECO:0000256" key="7">
    <source>
        <dbReference type="SAM" id="MobiDB-lite"/>
    </source>
</evidence>
<dbReference type="AlphaFoldDB" id="A0A0B2UL89"/>
<evidence type="ECO:0000256" key="6">
    <source>
        <dbReference type="RuleBase" id="RU000682"/>
    </source>
</evidence>
<feature type="domain" description="Homeobox" evidence="8">
    <location>
        <begin position="30"/>
        <end position="86"/>
    </location>
</feature>
<evidence type="ECO:0000259" key="8">
    <source>
        <dbReference type="PROSITE" id="PS50071"/>
    </source>
</evidence>
<name>A0A0B2UL89_9MICR</name>
<dbReference type="Gene3D" id="1.10.10.60">
    <property type="entry name" value="Homeodomain-like"/>
    <property type="match status" value="1"/>
</dbReference>
<dbReference type="VEuPathDB" id="MicrosporidiaDB:M896_030550"/>
<reference evidence="9 10" key="1">
    <citation type="journal article" date="2014" name="MBio">
        <title>The Ordospora colligata genome; evolution of extreme reduction in microsporidia and host-to-parasite horizontal gene transfer.</title>
        <authorList>
            <person name="Pombert J.-F."/>
            <person name="Haag K.L."/>
            <person name="Beidas S."/>
            <person name="Ebert D."/>
            <person name="Keeling P.J."/>
        </authorList>
    </citation>
    <scope>NUCLEOTIDE SEQUENCE [LARGE SCALE GENOMIC DNA]</scope>
    <source>
        <strain evidence="9 10">OC4</strain>
    </source>
</reference>
<comment type="subcellular location">
    <subcellularLocation>
        <location evidence="1 5 6">Nucleus</location>
    </subcellularLocation>
</comment>
<dbReference type="OrthoDB" id="6159439at2759"/>
<dbReference type="InterPro" id="IPR009057">
    <property type="entry name" value="Homeodomain-like_sf"/>
</dbReference>
<dbReference type="SMART" id="SM00389">
    <property type="entry name" value="HOX"/>
    <property type="match status" value="1"/>
</dbReference>
<gene>
    <name evidence="9" type="ORF">M896_030550</name>
</gene>
<dbReference type="EMBL" id="JOKQ01000003">
    <property type="protein sequence ID" value="KHN70069.1"/>
    <property type="molecule type" value="Genomic_DNA"/>
</dbReference>
<feature type="region of interest" description="Disordered" evidence="7">
    <location>
        <begin position="93"/>
        <end position="112"/>
    </location>
</feature>
<dbReference type="GO" id="GO:0030154">
    <property type="term" value="P:cell differentiation"/>
    <property type="evidence" value="ECO:0007669"/>
    <property type="project" value="TreeGrafter"/>
</dbReference>
<dbReference type="PANTHER" id="PTHR24324">
    <property type="entry name" value="HOMEOBOX PROTEIN HHEX"/>
    <property type="match status" value="1"/>
</dbReference>
<dbReference type="HOGENOM" id="CLU_106359_0_0_1"/>
<sequence length="228" mass="26914">MDGFGGNFFDSYSGNSGRESNQYFDPYFVKHRKRTTKTQLKILEQTFETNIRPDAGMRKKLGEQLGMTPRSVQVWFQNRRAKIKKLMQKKMIHQENTDNTKDSESNHDSGMPDDCKYGEYYPYISHQRRSTSEDFAVYPMDNSIYKHEMPQNIPSSVMYEGYGYPGHEEYGYPYAQRYGNAEYYPAQYPYGVGTQTWHQLPTFRDDDYYPSSRKQQYNRGGSQNHENM</sequence>
<feature type="compositionally biased region" description="Basic and acidic residues" evidence="7">
    <location>
        <begin position="93"/>
        <end position="107"/>
    </location>
</feature>
<evidence type="ECO:0000313" key="9">
    <source>
        <dbReference type="EMBL" id="KHN70069.1"/>
    </source>
</evidence>
<dbReference type="GO" id="GO:0000978">
    <property type="term" value="F:RNA polymerase II cis-regulatory region sequence-specific DNA binding"/>
    <property type="evidence" value="ECO:0007669"/>
    <property type="project" value="TreeGrafter"/>
</dbReference>
<evidence type="ECO:0000256" key="2">
    <source>
        <dbReference type="ARBA" id="ARBA00023125"/>
    </source>
</evidence>
<evidence type="ECO:0000256" key="3">
    <source>
        <dbReference type="ARBA" id="ARBA00023155"/>
    </source>
</evidence>
<dbReference type="STRING" id="1354746.A0A0B2UL89"/>
<accession>A0A0B2UL89</accession>
<proteinExistence type="predicted"/>
<keyword evidence="3 5" id="KW-0371">Homeobox</keyword>
<evidence type="ECO:0000256" key="1">
    <source>
        <dbReference type="ARBA" id="ARBA00004123"/>
    </source>
</evidence>
<feature type="DNA-binding region" description="Homeobox" evidence="5">
    <location>
        <begin position="32"/>
        <end position="87"/>
    </location>
</feature>
<dbReference type="RefSeq" id="XP_014564111.1">
    <property type="nucleotide sequence ID" value="XM_014708625.1"/>
</dbReference>
<keyword evidence="4 5" id="KW-0539">Nucleus</keyword>
<dbReference type="GeneID" id="26261339"/>
<dbReference type="GO" id="GO:0005634">
    <property type="term" value="C:nucleus"/>
    <property type="evidence" value="ECO:0007669"/>
    <property type="project" value="UniProtKB-SubCell"/>
</dbReference>
<dbReference type="PANTHER" id="PTHR24324:SF5">
    <property type="entry name" value="HEMATOPOIETICALLY-EXPRESSED HOMEOBOX PROTEIN HHEX"/>
    <property type="match status" value="1"/>
</dbReference>
<keyword evidence="10" id="KW-1185">Reference proteome</keyword>
<dbReference type="CDD" id="cd00086">
    <property type="entry name" value="homeodomain"/>
    <property type="match status" value="1"/>
</dbReference>
<evidence type="ECO:0000256" key="5">
    <source>
        <dbReference type="PROSITE-ProRule" id="PRU00108"/>
    </source>
</evidence>
<dbReference type="SUPFAM" id="SSF46689">
    <property type="entry name" value="Homeodomain-like"/>
    <property type="match status" value="1"/>
</dbReference>
<feature type="compositionally biased region" description="Polar residues" evidence="7">
    <location>
        <begin position="212"/>
        <end position="228"/>
    </location>
</feature>
<evidence type="ECO:0000256" key="4">
    <source>
        <dbReference type="ARBA" id="ARBA00023242"/>
    </source>
</evidence>
<dbReference type="GO" id="GO:0006357">
    <property type="term" value="P:regulation of transcription by RNA polymerase II"/>
    <property type="evidence" value="ECO:0007669"/>
    <property type="project" value="TreeGrafter"/>
</dbReference>
<keyword evidence="2 5" id="KW-0238">DNA-binding</keyword>
<dbReference type="InParanoid" id="A0A0B2UL89"/>
<dbReference type="InterPro" id="IPR051000">
    <property type="entry name" value="Homeobox_DNA-bind_prot"/>
</dbReference>